<evidence type="ECO:0000259" key="2">
    <source>
        <dbReference type="Pfam" id="PF16036"/>
    </source>
</evidence>
<reference evidence="3 4" key="1">
    <citation type="submission" date="2018-04" db="EMBL/GenBank/DDBJ databases">
        <title>Genomic Encyclopedia of Archaeal and Bacterial Type Strains, Phase II (KMG-II): from individual species to whole genera.</title>
        <authorList>
            <person name="Goeker M."/>
        </authorList>
    </citation>
    <scope>NUCLEOTIDE SEQUENCE [LARGE SCALE GENOMIC DNA]</scope>
    <source>
        <strain evidence="3 4">DSM 25731</strain>
    </source>
</reference>
<feature type="chain" id="PRO_5015438591" evidence="1">
    <location>
        <begin position="22"/>
        <end position="189"/>
    </location>
</feature>
<dbReference type="Proteomes" id="UP000244090">
    <property type="component" value="Unassembled WGS sequence"/>
</dbReference>
<dbReference type="EMBL" id="QBKT01000002">
    <property type="protein sequence ID" value="PTX62922.1"/>
    <property type="molecule type" value="Genomic_DNA"/>
</dbReference>
<keyword evidence="3" id="KW-0413">Isomerase</keyword>
<dbReference type="AlphaFoldDB" id="A0A2T6C3M9"/>
<proteinExistence type="predicted"/>
<comment type="caution">
    <text evidence="3">The sequence shown here is derived from an EMBL/GenBank/DDBJ whole genome shotgun (WGS) entry which is preliminary data.</text>
</comment>
<name>A0A2T6C3M9_9FLAO</name>
<dbReference type="Gene3D" id="3.50.70.10">
    <property type="match status" value="1"/>
</dbReference>
<dbReference type="GO" id="GO:0016872">
    <property type="term" value="F:intramolecular lyase activity"/>
    <property type="evidence" value="ECO:0007669"/>
    <property type="project" value="InterPro"/>
</dbReference>
<gene>
    <name evidence="3" type="ORF">C8N46_102323</name>
</gene>
<evidence type="ECO:0000313" key="3">
    <source>
        <dbReference type="EMBL" id="PTX62922.1"/>
    </source>
</evidence>
<protein>
    <submittedName>
        <fullName evidence="3">Chalcone isomerase-like protein</fullName>
    </submittedName>
</protein>
<dbReference type="InterPro" id="IPR016088">
    <property type="entry name" value="Chalcone_isomerase_3-sand"/>
</dbReference>
<accession>A0A2T6C3M9</accession>
<evidence type="ECO:0000313" key="4">
    <source>
        <dbReference type="Proteomes" id="UP000244090"/>
    </source>
</evidence>
<organism evidence="3 4">
    <name type="scientific">Kordia periserrulae</name>
    <dbReference type="NCBI Taxonomy" id="701523"/>
    <lineage>
        <taxon>Bacteria</taxon>
        <taxon>Pseudomonadati</taxon>
        <taxon>Bacteroidota</taxon>
        <taxon>Flavobacteriia</taxon>
        <taxon>Flavobacteriales</taxon>
        <taxon>Flavobacteriaceae</taxon>
        <taxon>Kordia</taxon>
    </lineage>
</organism>
<keyword evidence="4" id="KW-1185">Reference proteome</keyword>
<dbReference type="InterPro" id="IPR036298">
    <property type="entry name" value="Chalcone_isomerase_sf"/>
</dbReference>
<feature type="domain" description="Chalcone isomerase" evidence="2">
    <location>
        <begin position="23"/>
        <end position="187"/>
    </location>
</feature>
<dbReference type="SUPFAM" id="SSF54626">
    <property type="entry name" value="Chalcone isomerase"/>
    <property type="match status" value="1"/>
</dbReference>
<dbReference type="OrthoDB" id="270742at2"/>
<dbReference type="InterPro" id="IPR016087">
    <property type="entry name" value="Chalcone_isomerase"/>
</dbReference>
<dbReference type="Pfam" id="PF16036">
    <property type="entry name" value="Chalcone_3"/>
    <property type="match status" value="1"/>
</dbReference>
<sequence length="189" mass="20605">MKKTIYAFIAFLIVGISAVSAQHEVGSATLPNSVTFDGQELIYNGAGVRKKAWFKLYSGGLYLKQKSSNAYDIRTADESMAIKLHITSGMITSKKMINAVDEGFEKATKGNTAPIANKIETFKGFFSDEINDGDIFDIAYIKDKGVIVYKNGTEKGVIPGLEFKKALFGIWLGTKPADKNLKSGMLGNE</sequence>
<evidence type="ECO:0000256" key="1">
    <source>
        <dbReference type="SAM" id="SignalP"/>
    </source>
</evidence>
<keyword evidence="1" id="KW-0732">Signal</keyword>
<feature type="signal peptide" evidence="1">
    <location>
        <begin position="1"/>
        <end position="21"/>
    </location>
</feature>
<dbReference type="RefSeq" id="WP_108113898.1">
    <property type="nucleotide sequence ID" value="NZ_QBKT01000002.1"/>
</dbReference>